<reference evidence="2 3" key="1">
    <citation type="submission" date="2021-01" db="EMBL/GenBank/DDBJ databases">
        <title>Isolation and description of Catonella massiliensis sp. nov., a novel Catonella species, isolated from a stable periodontitis subject.</title>
        <authorList>
            <person name="Antezack A."/>
            <person name="Boxberger M."/>
            <person name="La Scola B."/>
            <person name="Monnet-Corti V."/>
        </authorList>
    </citation>
    <scope>NUCLEOTIDE SEQUENCE [LARGE SCALE GENOMIC DNA]</scope>
    <source>
        <strain evidence="2 3">Marseille-Q4567</strain>
    </source>
</reference>
<dbReference type="PANTHER" id="PTHR48094:SF12">
    <property type="entry name" value="PARKINSON DISEASE PROTEIN 7 HOMOLOG"/>
    <property type="match status" value="1"/>
</dbReference>
<dbReference type="Pfam" id="PF01965">
    <property type="entry name" value="DJ-1_PfpI"/>
    <property type="match status" value="1"/>
</dbReference>
<comment type="caution">
    <text evidence="2">The sequence shown here is derived from an EMBL/GenBank/DDBJ whole genome shotgun (WGS) entry which is preliminary data.</text>
</comment>
<gene>
    <name evidence="2" type="ORF">JJN12_01090</name>
</gene>
<accession>A0ABS1IXL3</accession>
<dbReference type="RefSeq" id="WP_208427959.1">
    <property type="nucleotide sequence ID" value="NZ_JAEPRJ010000001.1"/>
</dbReference>
<evidence type="ECO:0000259" key="1">
    <source>
        <dbReference type="Pfam" id="PF01965"/>
    </source>
</evidence>
<dbReference type="CDD" id="cd03135">
    <property type="entry name" value="GATase1_DJ-1"/>
    <property type="match status" value="1"/>
</dbReference>
<organism evidence="2 3">
    <name type="scientific">Catonella massiliensis</name>
    <dbReference type="NCBI Taxonomy" id="2799636"/>
    <lineage>
        <taxon>Bacteria</taxon>
        <taxon>Bacillati</taxon>
        <taxon>Bacillota</taxon>
        <taxon>Clostridia</taxon>
        <taxon>Lachnospirales</taxon>
        <taxon>Lachnospiraceae</taxon>
        <taxon>Catonella</taxon>
    </lineage>
</organism>
<dbReference type="SUPFAM" id="SSF52317">
    <property type="entry name" value="Class I glutamine amidotransferase-like"/>
    <property type="match status" value="1"/>
</dbReference>
<protein>
    <submittedName>
        <fullName evidence="2">DJ-1/PfpI family protein</fullName>
    </submittedName>
</protein>
<dbReference type="EMBL" id="JAEPRJ010000001">
    <property type="protein sequence ID" value="MBK5896384.1"/>
    <property type="molecule type" value="Genomic_DNA"/>
</dbReference>
<dbReference type="InterPro" id="IPR006287">
    <property type="entry name" value="DJ-1"/>
</dbReference>
<dbReference type="InterPro" id="IPR002818">
    <property type="entry name" value="DJ-1/PfpI"/>
</dbReference>
<proteinExistence type="predicted"/>
<feature type="domain" description="DJ-1/PfpI" evidence="1">
    <location>
        <begin position="2"/>
        <end position="161"/>
    </location>
</feature>
<name>A0ABS1IXL3_9FIRM</name>
<dbReference type="NCBIfam" id="TIGR01383">
    <property type="entry name" value="not_thiJ"/>
    <property type="match status" value="1"/>
</dbReference>
<keyword evidence="3" id="KW-1185">Reference proteome</keyword>
<dbReference type="Proteomes" id="UP000604730">
    <property type="component" value="Unassembled WGS sequence"/>
</dbReference>
<dbReference type="InterPro" id="IPR050325">
    <property type="entry name" value="Prot/Nucl_acid_deglycase"/>
</dbReference>
<sequence>MKTAVICMNGFEEVEGLTVVDMLRRLGIECDIVGKSADITGSHGIVIKADKLLEEIKSEDYSAIILPGGLPGATNLRDDSKVISLVKEMNKAGKIVAAICAAPIVLERAGVLEDRGFTAYPGVGEKIEGGNFKEELVVMDGNIITSRGPATSMEFAFAIAEALGVNADSQIKATLWDKVTGR</sequence>
<dbReference type="Gene3D" id="3.40.50.880">
    <property type="match status" value="1"/>
</dbReference>
<evidence type="ECO:0000313" key="2">
    <source>
        <dbReference type="EMBL" id="MBK5896384.1"/>
    </source>
</evidence>
<dbReference type="PANTHER" id="PTHR48094">
    <property type="entry name" value="PROTEIN/NUCLEIC ACID DEGLYCASE DJ-1-RELATED"/>
    <property type="match status" value="1"/>
</dbReference>
<evidence type="ECO:0000313" key="3">
    <source>
        <dbReference type="Proteomes" id="UP000604730"/>
    </source>
</evidence>
<dbReference type="InterPro" id="IPR029062">
    <property type="entry name" value="Class_I_gatase-like"/>
</dbReference>